<name>A0A1C7M0X7_GRIFR</name>
<accession>A0A1C7M0X7</accession>
<dbReference type="Proteomes" id="UP000092993">
    <property type="component" value="Unassembled WGS sequence"/>
</dbReference>
<keyword evidence="3" id="KW-1185">Reference proteome</keyword>
<feature type="region of interest" description="Disordered" evidence="1">
    <location>
        <begin position="1"/>
        <end position="48"/>
    </location>
</feature>
<dbReference type="AlphaFoldDB" id="A0A1C7M0X7"/>
<gene>
    <name evidence="2" type="ORF">A0H81_10006</name>
</gene>
<comment type="caution">
    <text evidence="2">The sequence shown here is derived from an EMBL/GenBank/DDBJ whole genome shotgun (WGS) entry which is preliminary data.</text>
</comment>
<evidence type="ECO:0000256" key="1">
    <source>
        <dbReference type="SAM" id="MobiDB-lite"/>
    </source>
</evidence>
<protein>
    <submittedName>
        <fullName evidence="2">Uncharacterized protein</fullName>
    </submittedName>
</protein>
<evidence type="ECO:0000313" key="3">
    <source>
        <dbReference type="Proteomes" id="UP000092993"/>
    </source>
</evidence>
<dbReference type="OrthoDB" id="2758603at2759"/>
<sequence length="180" mass="20745">MVIDTENEQSLTQHEPSHPFLSPIVDSSDPNDELEAEQPRAPQIREKKHRSEHHRWQLSLLIYYGVRYLDHNCKDVGHFVNRILDCYAFGYGEYTCGQSKLKKMERGTIFATGDDPLSFAGTPCSCIRWISSLIPYYHGSRVTIMSLMLRDDSDGTRATTQDKLPDGEEDNRYVRVFEDV</sequence>
<organism evidence="2 3">
    <name type="scientific">Grifola frondosa</name>
    <name type="common">Maitake</name>
    <name type="synonym">Polyporus frondosus</name>
    <dbReference type="NCBI Taxonomy" id="5627"/>
    <lineage>
        <taxon>Eukaryota</taxon>
        <taxon>Fungi</taxon>
        <taxon>Dikarya</taxon>
        <taxon>Basidiomycota</taxon>
        <taxon>Agaricomycotina</taxon>
        <taxon>Agaricomycetes</taxon>
        <taxon>Polyporales</taxon>
        <taxon>Grifolaceae</taxon>
        <taxon>Grifola</taxon>
    </lineage>
</organism>
<evidence type="ECO:0000313" key="2">
    <source>
        <dbReference type="EMBL" id="OBZ70398.1"/>
    </source>
</evidence>
<proteinExistence type="predicted"/>
<reference evidence="2 3" key="1">
    <citation type="submission" date="2016-03" db="EMBL/GenBank/DDBJ databases">
        <title>Whole genome sequencing of Grifola frondosa 9006-11.</title>
        <authorList>
            <person name="Min B."/>
            <person name="Park H."/>
            <person name="Kim J.-G."/>
            <person name="Cho H."/>
            <person name="Oh Y.-L."/>
            <person name="Kong W.-S."/>
            <person name="Choi I.-G."/>
        </authorList>
    </citation>
    <scope>NUCLEOTIDE SEQUENCE [LARGE SCALE GENOMIC DNA]</scope>
    <source>
        <strain evidence="2 3">9006-11</strain>
    </source>
</reference>
<dbReference type="EMBL" id="LUGG01000014">
    <property type="protein sequence ID" value="OBZ70398.1"/>
    <property type="molecule type" value="Genomic_DNA"/>
</dbReference>